<keyword evidence="2" id="KW-0732">Signal</keyword>
<evidence type="ECO:0000256" key="1">
    <source>
        <dbReference type="SAM" id="MobiDB-lite"/>
    </source>
</evidence>
<dbReference type="InterPro" id="IPR012334">
    <property type="entry name" value="Pectin_lyas_fold"/>
</dbReference>
<proteinExistence type="predicted"/>
<accession>A0A2S8BBA5</accession>
<evidence type="ECO:0000256" key="2">
    <source>
        <dbReference type="SAM" id="SignalP"/>
    </source>
</evidence>
<dbReference type="InterPro" id="IPR006626">
    <property type="entry name" value="PbH1"/>
</dbReference>
<feature type="domain" description="Right handed beta helix" evidence="3">
    <location>
        <begin position="100"/>
        <end position="247"/>
    </location>
</feature>
<comment type="caution">
    <text evidence="4">The sequence shown here is derived from an EMBL/GenBank/DDBJ whole genome shotgun (WGS) entry which is preliminary data.</text>
</comment>
<organism evidence="4 5">
    <name type="scientific">Sphingopyxis lindanitolerans</name>
    <dbReference type="NCBI Taxonomy" id="2054227"/>
    <lineage>
        <taxon>Bacteria</taxon>
        <taxon>Pseudomonadati</taxon>
        <taxon>Pseudomonadota</taxon>
        <taxon>Alphaproteobacteria</taxon>
        <taxon>Sphingomonadales</taxon>
        <taxon>Sphingomonadaceae</taxon>
        <taxon>Sphingopyxis</taxon>
    </lineage>
</organism>
<sequence>MPFLGLRHAATLAFVAAFAASPVTAKTISVSAGTPDANEKLQEALILAEPGDTVELGAGVWKLTDGLSLDVDNVTVRGAGTKDGEGSILDFSGQQGAGEGLLVTSDDVFLTNFAVLNTRGDGIKSKDADRIVYHQLRVEWTAGPKATNGAYGVYPVESSDVLIDSVYVRGASDAGIYVGQSKNIIVRDSIATENVAGIEIENSFDADVHDNIATKNTGGILVFDLPNLPQQGGHNVRVFENIVNDNSTPNFAPKGNIVASVPTGTGVLVMANRNVEVFGNSFDQNGTANVMIVGYRYDQKDPKYQPLPRAIVVRDNQHGKAGYAPAFAGGAEIAAAMGGAIPPILWDGAGDAVVLDTVPVLSLNLPDVTTPQSEAKPAPADLSKGTPPAPLPGITLPESMEAKVQ</sequence>
<dbReference type="InterPro" id="IPR022442">
    <property type="entry name" value="SO_2930-like_dom"/>
</dbReference>
<dbReference type="InterPro" id="IPR011050">
    <property type="entry name" value="Pectin_lyase_fold/virulence"/>
</dbReference>
<evidence type="ECO:0000313" key="5">
    <source>
        <dbReference type="Proteomes" id="UP000238954"/>
    </source>
</evidence>
<dbReference type="Proteomes" id="UP000238954">
    <property type="component" value="Chromosome"/>
</dbReference>
<dbReference type="RefSeq" id="WP_105997567.1">
    <property type="nucleotide sequence ID" value="NZ_CM009578.1"/>
</dbReference>
<protein>
    <recommendedName>
        <fullName evidence="3">Right handed beta helix domain-containing protein</fullName>
    </recommendedName>
</protein>
<dbReference type="InterPro" id="IPR039448">
    <property type="entry name" value="Beta_helix"/>
</dbReference>
<evidence type="ECO:0000259" key="3">
    <source>
        <dbReference type="Pfam" id="PF13229"/>
    </source>
</evidence>
<feature type="chain" id="PRO_5015553313" description="Right handed beta helix domain-containing protein" evidence="2">
    <location>
        <begin position="26"/>
        <end position="405"/>
    </location>
</feature>
<keyword evidence="5" id="KW-1185">Reference proteome</keyword>
<dbReference type="OrthoDB" id="338827at2"/>
<feature type="signal peptide" evidence="2">
    <location>
        <begin position="1"/>
        <end position="25"/>
    </location>
</feature>
<dbReference type="SMART" id="SM00710">
    <property type="entry name" value="PbH1"/>
    <property type="match status" value="6"/>
</dbReference>
<dbReference type="EMBL" id="PHFW01000001">
    <property type="protein sequence ID" value="PQM29610.1"/>
    <property type="molecule type" value="Genomic_DNA"/>
</dbReference>
<dbReference type="SUPFAM" id="SSF51126">
    <property type="entry name" value="Pectin lyase-like"/>
    <property type="match status" value="1"/>
</dbReference>
<feature type="region of interest" description="Disordered" evidence="1">
    <location>
        <begin position="367"/>
        <end position="405"/>
    </location>
</feature>
<dbReference type="NCBIfam" id="TIGR03805">
    <property type="entry name" value="beta_helix_1"/>
    <property type="match status" value="1"/>
</dbReference>
<dbReference type="Pfam" id="PF13229">
    <property type="entry name" value="Beta_helix"/>
    <property type="match status" value="1"/>
</dbReference>
<evidence type="ECO:0000313" key="4">
    <source>
        <dbReference type="EMBL" id="PQM29610.1"/>
    </source>
</evidence>
<gene>
    <name evidence="4" type="ORF">CVO77_01480</name>
</gene>
<reference evidence="5" key="1">
    <citation type="submission" date="2017-11" db="EMBL/GenBank/DDBJ databases">
        <title>The complete genome sequence of Sphingopyxis pomeranensis sp. nov. strain WS5A3p.</title>
        <authorList>
            <person name="Kaminski M.A."/>
        </authorList>
    </citation>
    <scope>NUCLEOTIDE SEQUENCE [LARGE SCALE GENOMIC DNA]</scope>
    <source>
        <strain evidence="5">WS5A3p</strain>
    </source>
</reference>
<dbReference type="Gene3D" id="2.160.20.10">
    <property type="entry name" value="Single-stranded right-handed beta-helix, Pectin lyase-like"/>
    <property type="match status" value="1"/>
</dbReference>
<dbReference type="AlphaFoldDB" id="A0A2S8BBA5"/>
<name>A0A2S8BBA5_9SPHN</name>